<dbReference type="SUPFAM" id="SSF56300">
    <property type="entry name" value="Metallo-dependent phosphatases"/>
    <property type="match status" value="1"/>
</dbReference>
<dbReference type="InterPro" id="IPR019079">
    <property type="entry name" value="Capsule_synth_CapA"/>
</dbReference>
<dbReference type="CDD" id="cd07381">
    <property type="entry name" value="MPP_CapA"/>
    <property type="match status" value="1"/>
</dbReference>
<keyword evidence="5" id="KW-1185">Reference proteome</keyword>
<evidence type="ECO:0000259" key="3">
    <source>
        <dbReference type="SMART" id="SM00854"/>
    </source>
</evidence>
<dbReference type="Proteomes" id="UP000677305">
    <property type="component" value="Chromosome"/>
</dbReference>
<dbReference type="AlphaFoldDB" id="A0A8J8SEI1"/>
<feature type="domain" description="Capsule synthesis protein CapA" evidence="3">
    <location>
        <begin position="59"/>
        <end position="328"/>
    </location>
</feature>
<proteinExistence type="inferred from homology"/>
<dbReference type="InterPro" id="IPR029052">
    <property type="entry name" value="Metallo-depent_PP-like"/>
</dbReference>
<feature type="signal peptide" evidence="2">
    <location>
        <begin position="1"/>
        <end position="23"/>
    </location>
</feature>
<name>A0A8J8SEI1_9FIRM</name>
<dbReference type="KEGG" id="vgu:HYG85_23500"/>
<reference evidence="4 5" key="1">
    <citation type="submission" date="2020-07" db="EMBL/GenBank/DDBJ databases">
        <title>Vallitalea guaymasensis genome.</title>
        <authorList>
            <person name="Postec A."/>
        </authorList>
    </citation>
    <scope>NUCLEOTIDE SEQUENCE [LARGE SCALE GENOMIC DNA]</scope>
    <source>
        <strain evidence="4 5">Ra1766G1</strain>
    </source>
</reference>
<evidence type="ECO:0000256" key="1">
    <source>
        <dbReference type="ARBA" id="ARBA00005662"/>
    </source>
</evidence>
<dbReference type="SMART" id="SM00854">
    <property type="entry name" value="PGA_cap"/>
    <property type="match status" value="1"/>
</dbReference>
<evidence type="ECO:0000313" key="4">
    <source>
        <dbReference type="EMBL" id="QUH31734.1"/>
    </source>
</evidence>
<accession>A0A8J8SEI1</accession>
<dbReference type="EMBL" id="CP058561">
    <property type="protein sequence ID" value="QUH31734.1"/>
    <property type="molecule type" value="Genomic_DNA"/>
</dbReference>
<keyword evidence="2" id="KW-0732">Signal</keyword>
<gene>
    <name evidence="4" type="ORF">HYG85_23500</name>
</gene>
<evidence type="ECO:0000313" key="5">
    <source>
        <dbReference type="Proteomes" id="UP000677305"/>
    </source>
</evidence>
<dbReference type="PANTHER" id="PTHR33393:SF12">
    <property type="entry name" value="CAPSULE BIOSYNTHESIS PROTEIN CAPA"/>
    <property type="match status" value="1"/>
</dbReference>
<feature type="chain" id="PRO_5039336851" evidence="2">
    <location>
        <begin position="24"/>
        <end position="433"/>
    </location>
</feature>
<protein>
    <submittedName>
        <fullName evidence="4">CapA family protein</fullName>
    </submittedName>
</protein>
<sequence length="433" mass="49690">MKIRKISMVIIVAMLLSGCSSNSYIVKYDNDKIASRINVDIVENMIDESLVNHKISNVTLTAVGDIMFHKWQLYRGYDKETDSFDFTNSFRYVEDYLKDSDYTIGNLETTLAGRNKGRNVRPENAYKGYHGFPCFNTPEILAYNMKNAGFDLLSTANNHSLDSKPEGVISTLDFLDEQGLAHVGTYRNEEEASEIFTTDINDMKFTFLAYTYGTNGFDVPKDKPYLINTLDMYDRDKIDDMISEVKRADETGVDFVVTIIHFGNEYFDYPNSHQKNIVDKLFEAGADVIIGSHPHVLQPLEIRDIKCDDGSTRKGVVIYSLGNFLSSQRYTKQYPSQTDVSVIMDINFEKIDNHRAEIKSISFVPTCTFRNSRELAVLPVDEILDNMDSYNLDINEYGINRLEYARANTIKHILTYTDKDYIYNNYKYTISLD</sequence>
<dbReference type="Gene3D" id="3.60.21.10">
    <property type="match status" value="1"/>
</dbReference>
<dbReference type="InterPro" id="IPR052169">
    <property type="entry name" value="CW_Biosynth-Accessory"/>
</dbReference>
<dbReference type="PROSITE" id="PS51257">
    <property type="entry name" value="PROKAR_LIPOPROTEIN"/>
    <property type="match status" value="1"/>
</dbReference>
<comment type="similarity">
    <text evidence="1">Belongs to the CapA family.</text>
</comment>
<evidence type="ECO:0000256" key="2">
    <source>
        <dbReference type="SAM" id="SignalP"/>
    </source>
</evidence>
<organism evidence="4 5">
    <name type="scientific">Vallitalea guaymasensis</name>
    <dbReference type="NCBI Taxonomy" id="1185412"/>
    <lineage>
        <taxon>Bacteria</taxon>
        <taxon>Bacillati</taxon>
        <taxon>Bacillota</taxon>
        <taxon>Clostridia</taxon>
        <taxon>Lachnospirales</taxon>
        <taxon>Vallitaleaceae</taxon>
        <taxon>Vallitalea</taxon>
    </lineage>
</organism>
<dbReference type="Pfam" id="PF09587">
    <property type="entry name" value="PGA_cap"/>
    <property type="match status" value="1"/>
</dbReference>
<dbReference type="RefSeq" id="WP_212691680.1">
    <property type="nucleotide sequence ID" value="NZ_CP058561.1"/>
</dbReference>
<dbReference type="PANTHER" id="PTHR33393">
    <property type="entry name" value="POLYGLUTAMINE SYNTHESIS ACCESSORY PROTEIN RV0574C-RELATED"/>
    <property type="match status" value="1"/>
</dbReference>